<proteinExistence type="predicted"/>
<dbReference type="Proteomes" id="UP000243217">
    <property type="component" value="Unassembled WGS sequence"/>
</dbReference>
<dbReference type="PROSITE" id="PS00108">
    <property type="entry name" value="PROTEIN_KINASE_ST"/>
    <property type="match status" value="1"/>
</dbReference>
<dbReference type="InterPro" id="IPR051681">
    <property type="entry name" value="Ser/Thr_Kinases-Pseudokinases"/>
</dbReference>
<accession>A0A1W0A2S3</accession>
<comment type="caution">
    <text evidence="2">The sequence shown here is derived from an EMBL/GenBank/DDBJ whole genome shotgun (WGS) entry which is preliminary data.</text>
</comment>
<dbReference type="EMBL" id="JNBS01000590">
    <property type="protein sequence ID" value="OQS04582.1"/>
    <property type="molecule type" value="Genomic_DNA"/>
</dbReference>
<dbReference type="SMART" id="SM00220">
    <property type="entry name" value="S_TKc"/>
    <property type="match status" value="1"/>
</dbReference>
<gene>
    <name evidence="2" type="ORF">THRCLA_03198</name>
</gene>
<evidence type="ECO:0000313" key="3">
    <source>
        <dbReference type="Proteomes" id="UP000243217"/>
    </source>
</evidence>
<dbReference type="PANTHER" id="PTHR44329">
    <property type="entry name" value="SERINE/THREONINE-PROTEIN KINASE TNNI3K-RELATED"/>
    <property type="match status" value="1"/>
</dbReference>
<dbReference type="PANTHER" id="PTHR44329:SF214">
    <property type="entry name" value="PROTEIN KINASE DOMAIN-CONTAINING PROTEIN"/>
    <property type="match status" value="1"/>
</dbReference>
<dbReference type="InterPro" id="IPR001245">
    <property type="entry name" value="Ser-Thr/Tyr_kinase_cat_dom"/>
</dbReference>
<dbReference type="InterPro" id="IPR000719">
    <property type="entry name" value="Prot_kinase_dom"/>
</dbReference>
<reference evidence="2 3" key="1">
    <citation type="journal article" date="2014" name="Genome Biol. Evol.">
        <title>The secreted proteins of Achlya hypogyna and Thraustotheca clavata identify the ancestral oomycete secretome and reveal gene acquisitions by horizontal gene transfer.</title>
        <authorList>
            <person name="Misner I."/>
            <person name="Blouin N."/>
            <person name="Leonard G."/>
            <person name="Richards T.A."/>
            <person name="Lane C.E."/>
        </authorList>
    </citation>
    <scope>NUCLEOTIDE SEQUENCE [LARGE SCALE GENOMIC DNA]</scope>
    <source>
        <strain evidence="2 3">ATCC 34112</strain>
    </source>
</reference>
<dbReference type="InterPro" id="IPR008271">
    <property type="entry name" value="Ser/Thr_kinase_AS"/>
</dbReference>
<organism evidence="2 3">
    <name type="scientific">Thraustotheca clavata</name>
    <dbReference type="NCBI Taxonomy" id="74557"/>
    <lineage>
        <taxon>Eukaryota</taxon>
        <taxon>Sar</taxon>
        <taxon>Stramenopiles</taxon>
        <taxon>Oomycota</taxon>
        <taxon>Saprolegniomycetes</taxon>
        <taxon>Saprolegniales</taxon>
        <taxon>Achlyaceae</taxon>
        <taxon>Thraustotheca</taxon>
    </lineage>
</organism>
<dbReference type="GO" id="GO:0005524">
    <property type="term" value="F:ATP binding"/>
    <property type="evidence" value="ECO:0007669"/>
    <property type="project" value="InterPro"/>
</dbReference>
<dbReference type="Pfam" id="PF07714">
    <property type="entry name" value="PK_Tyr_Ser-Thr"/>
    <property type="match status" value="1"/>
</dbReference>
<dbReference type="AlphaFoldDB" id="A0A1W0A2S3"/>
<protein>
    <recommendedName>
        <fullName evidence="1">Protein kinase domain-containing protein</fullName>
    </recommendedName>
</protein>
<dbReference type="SUPFAM" id="SSF56112">
    <property type="entry name" value="Protein kinase-like (PK-like)"/>
    <property type="match status" value="1"/>
</dbReference>
<dbReference type="GO" id="GO:0004674">
    <property type="term" value="F:protein serine/threonine kinase activity"/>
    <property type="evidence" value="ECO:0007669"/>
    <property type="project" value="TreeGrafter"/>
</dbReference>
<sequence>MDAGDLQAYLINTRNNITTKTTCSTLKLAWAIANGLADIHHKGCIHRDLKSQNVLLSAKYYIKLAGLGLTRAVDTTMTPKTGTLNWTAPEVLKDDGQGHYNFPADICSFGVVLTELYTLDTLHSSLHSSQFLILNRVCDGSLHPILSDNCPSWYKS</sequence>
<dbReference type="PROSITE" id="PS50011">
    <property type="entry name" value="PROTEIN_KINASE_DOM"/>
    <property type="match status" value="1"/>
</dbReference>
<dbReference type="Gene3D" id="1.10.510.10">
    <property type="entry name" value="Transferase(Phosphotransferase) domain 1"/>
    <property type="match status" value="1"/>
</dbReference>
<evidence type="ECO:0000313" key="2">
    <source>
        <dbReference type="EMBL" id="OQS04582.1"/>
    </source>
</evidence>
<feature type="domain" description="Protein kinase" evidence="1">
    <location>
        <begin position="1"/>
        <end position="156"/>
    </location>
</feature>
<name>A0A1W0A2S3_9STRA</name>
<evidence type="ECO:0000259" key="1">
    <source>
        <dbReference type="PROSITE" id="PS50011"/>
    </source>
</evidence>
<dbReference type="STRING" id="74557.A0A1W0A2S3"/>
<keyword evidence="3" id="KW-1185">Reference proteome</keyword>
<dbReference type="InterPro" id="IPR011009">
    <property type="entry name" value="Kinase-like_dom_sf"/>
</dbReference>
<dbReference type="OrthoDB" id="166708at2759"/>